<accession>A0A369K3A0</accession>
<keyword evidence="2" id="KW-1185">Reference proteome</keyword>
<evidence type="ECO:0000313" key="1">
    <source>
        <dbReference type="EMBL" id="RDB25376.1"/>
    </source>
</evidence>
<gene>
    <name evidence="1" type="ORF">Hypma_008091</name>
</gene>
<comment type="caution">
    <text evidence="1">The sequence shown here is derived from an EMBL/GenBank/DDBJ whole genome shotgun (WGS) entry which is preliminary data.</text>
</comment>
<name>A0A369K3A0_HYPMA</name>
<dbReference type="EMBL" id="LUEZ02000041">
    <property type="protein sequence ID" value="RDB25376.1"/>
    <property type="molecule type" value="Genomic_DNA"/>
</dbReference>
<evidence type="ECO:0000313" key="2">
    <source>
        <dbReference type="Proteomes" id="UP000076154"/>
    </source>
</evidence>
<organism evidence="1 2">
    <name type="scientific">Hypsizygus marmoreus</name>
    <name type="common">White beech mushroom</name>
    <name type="synonym">Agaricus marmoreus</name>
    <dbReference type="NCBI Taxonomy" id="39966"/>
    <lineage>
        <taxon>Eukaryota</taxon>
        <taxon>Fungi</taxon>
        <taxon>Dikarya</taxon>
        <taxon>Basidiomycota</taxon>
        <taxon>Agaricomycotina</taxon>
        <taxon>Agaricomycetes</taxon>
        <taxon>Agaricomycetidae</taxon>
        <taxon>Agaricales</taxon>
        <taxon>Tricholomatineae</taxon>
        <taxon>Lyophyllaceae</taxon>
        <taxon>Hypsizygus</taxon>
    </lineage>
</organism>
<dbReference type="InParanoid" id="A0A369K3A0"/>
<reference evidence="1" key="1">
    <citation type="submission" date="2018-04" db="EMBL/GenBank/DDBJ databases">
        <title>Whole genome sequencing of Hypsizygus marmoreus.</title>
        <authorList>
            <person name="Choi I.-G."/>
            <person name="Min B."/>
            <person name="Kim J.-G."/>
            <person name="Kim S."/>
            <person name="Oh Y.-L."/>
            <person name="Kong W.-S."/>
            <person name="Park H."/>
            <person name="Jeong J."/>
            <person name="Song E.-S."/>
        </authorList>
    </citation>
    <scope>NUCLEOTIDE SEQUENCE [LARGE SCALE GENOMIC DNA]</scope>
    <source>
        <strain evidence="1">51987-8</strain>
    </source>
</reference>
<protein>
    <submittedName>
        <fullName evidence="1">Uncharacterized protein</fullName>
    </submittedName>
</protein>
<proteinExistence type="predicted"/>
<dbReference type="OrthoDB" id="10261040at2759"/>
<dbReference type="Proteomes" id="UP000076154">
    <property type="component" value="Unassembled WGS sequence"/>
</dbReference>
<sequence length="197" mass="20355">MMDLAAIQSKVDLIQPIAAANHQLAPQAVAAIASTALVVAELQSGQHSAFISANLVLLPSSAAQPPNQTTQDYLHRLVLSAESAAASISCSSILAGAGSESDDTGDIALWLGPGDFGEPQAVLQALGLAEWASAGEIASFGLSLPANSTFAQQLASLQEKYCFRVREANTGSLVLFFLVGRMDEGWAGLLGVGTWSD</sequence>
<dbReference type="AlphaFoldDB" id="A0A369K3A0"/>